<protein>
    <submittedName>
        <fullName evidence="1">Uncharacterized protein</fullName>
    </submittedName>
</protein>
<dbReference type="Proteomes" id="UP000324222">
    <property type="component" value="Unassembled WGS sequence"/>
</dbReference>
<gene>
    <name evidence="1" type="ORF">E2C01_086337</name>
</gene>
<dbReference type="AlphaFoldDB" id="A0A5B7J3J0"/>
<keyword evidence="2" id="KW-1185">Reference proteome</keyword>
<comment type="caution">
    <text evidence="1">The sequence shown here is derived from an EMBL/GenBank/DDBJ whole genome shotgun (WGS) entry which is preliminary data.</text>
</comment>
<reference evidence="1 2" key="1">
    <citation type="submission" date="2019-05" db="EMBL/GenBank/DDBJ databases">
        <title>Another draft genome of Portunus trituberculatus and its Hox gene families provides insights of decapod evolution.</title>
        <authorList>
            <person name="Jeong J.-H."/>
            <person name="Song I."/>
            <person name="Kim S."/>
            <person name="Choi T."/>
            <person name="Kim D."/>
            <person name="Ryu S."/>
            <person name="Kim W."/>
        </authorList>
    </citation>
    <scope>NUCLEOTIDE SEQUENCE [LARGE SCALE GENOMIC DNA]</scope>
    <source>
        <tissue evidence="1">Muscle</tissue>
    </source>
</reference>
<accession>A0A5B7J3J0</accession>
<evidence type="ECO:0000313" key="2">
    <source>
        <dbReference type="Proteomes" id="UP000324222"/>
    </source>
</evidence>
<evidence type="ECO:0000313" key="1">
    <source>
        <dbReference type="EMBL" id="MPC91310.1"/>
    </source>
</evidence>
<sequence>MNQGGGATLADGEEREEVEAGPACYLAATLLIPRHFHDNCFKRVTAPVGPRPPGQRPARRPAYPPCLVALCGGRILLFFPWQSCRGSSSLPTRFMEGRRTVFGLQGGGNTSQVIQTQFLEPKGPISVSKIIPVVCVAARRHNY</sequence>
<organism evidence="1 2">
    <name type="scientific">Portunus trituberculatus</name>
    <name type="common">Swimming crab</name>
    <name type="synonym">Neptunus trituberculatus</name>
    <dbReference type="NCBI Taxonomy" id="210409"/>
    <lineage>
        <taxon>Eukaryota</taxon>
        <taxon>Metazoa</taxon>
        <taxon>Ecdysozoa</taxon>
        <taxon>Arthropoda</taxon>
        <taxon>Crustacea</taxon>
        <taxon>Multicrustacea</taxon>
        <taxon>Malacostraca</taxon>
        <taxon>Eumalacostraca</taxon>
        <taxon>Eucarida</taxon>
        <taxon>Decapoda</taxon>
        <taxon>Pleocyemata</taxon>
        <taxon>Brachyura</taxon>
        <taxon>Eubrachyura</taxon>
        <taxon>Portunoidea</taxon>
        <taxon>Portunidae</taxon>
        <taxon>Portuninae</taxon>
        <taxon>Portunus</taxon>
    </lineage>
</organism>
<name>A0A5B7J3J0_PORTR</name>
<dbReference type="EMBL" id="VSRR010087305">
    <property type="protein sequence ID" value="MPC91310.1"/>
    <property type="molecule type" value="Genomic_DNA"/>
</dbReference>
<proteinExistence type="predicted"/>